<dbReference type="EMBL" id="MW030560">
    <property type="protein sequence ID" value="QPI16452.1"/>
    <property type="molecule type" value="Genomic_DNA"/>
</dbReference>
<proteinExistence type="predicted"/>
<gene>
    <name evidence="1" type="ORF">NIOZUU157_00350</name>
</gene>
<reference evidence="1" key="1">
    <citation type="submission" date="2020-08" db="EMBL/GenBank/DDBJ databases">
        <title>Bridging the membrane lipid divide: bacteria of the FCB group superphylum have the potential to synthesize archaeal ether lipids.</title>
        <authorList>
            <person name="Villanueva L."/>
            <person name="von Meijenfeldt F.A.B."/>
            <person name="Westbye A.B."/>
            <person name="Yadav S."/>
            <person name="Hopmans E.C."/>
            <person name="Dutilh B.E."/>
            <person name="Sinninghe Damste J.S."/>
        </authorList>
    </citation>
    <scope>NUCLEOTIDE SEQUENCE</scope>
    <source>
        <strain evidence="1">NIOZ-UU157</strain>
    </source>
</reference>
<sequence length="64" mass="7279">MSTKEKLDNLLKKWISRKLTVFVIASFGLFSSVLTSTDWVIVATAYISIQGVSDIIERLFKLKK</sequence>
<organism evidence="1">
    <name type="scientific">Virus NIOZ-UU157</name>
    <dbReference type="NCBI Taxonomy" id="2763269"/>
    <lineage>
        <taxon>Viruses</taxon>
    </lineage>
</organism>
<accession>A0A7S9XGV4</accession>
<name>A0A7S9XGV4_9VIRU</name>
<evidence type="ECO:0000313" key="1">
    <source>
        <dbReference type="EMBL" id="QPI16452.1"/>
    </source>
</evidence>
<protein>
    <submittedName>
        <fullName evidence="1">Uncharacterized protein</fullName>
    </submittedName>
</protein>